<name>A0A343TM52_9EURY</name>
<evidence type="ECO:0000256" key="1">
    <source>
        <dbReference type="SAM" id="Phobius"/>
    </source>
</evidence>
<feature type="transmembrane region" description="Helical" evidence="1">
    <location>
        <begin position="222"/>
        <end position="240"/>
    </location>
</feature>
<dbReference type="GeneID" id="37878911"/>
<dbReference type="OrthoDB" id="11839at2157"/>
<evidence type="ECO:0000313" key="2">
    <source>
        <dbReference type="EMBL" id="AUX10174.1"/>
    </source>
</evidence>
<keyword evidence="1" id="KW-1133">Transmembrane helix</keyword>
<feature type="transmembrane region" description="Helical" evidence="1">
    <location>
        <begin position="246"/>
        <end position="265"/>
    </location>
</feature>
<feature type="transmembrane region" description="Helical" evidence="1">
    <location>
        <begin position="89"/>
        <end position="113"/>
    </location>
</feature>
<feature type="transmembrane region" description="Helical" evidence="1">
    <location>
        <begin position="53"/>
        <end position="77"/>
    </location>
</feature>
<reference evidence="3" key="1">
    <citation type="submission" date="2017-11" db="EMBL/GenBank/DDBJ databases">
        <title>Phenotypic and genomic properties of facultatively anaerobic sulfur-reducing natronoarchaea from hypersaline soda lakes.</title>
        <authorList>
            <person name="Sorokin D.Y."/>
            <person name="Kublanov I.V."/>
            <person name="Roman P."/>
            <person name="Sinninghe Damste J.S."/>
            <person name="Golyshin P.N."/>
            <person name="Rojo D."/>
            <person name="Ciordia S."/>
            <person name="Mena M.D.C."/>
            <person name="Ferrer M."/>
            <person name="Messina E."/>
            <person name="Smedile F."/>
            <person name="La Spada G."/>
            <person name="La Cono V."/>
            <person name="Yakimov M.M."/>
        </authorList>
    </citation>
    <scope>NUCLEOTIDE SEQUENCE [LARGE SCALE GENOMIC DNA]</scope>
    <source>
        <strain evidence="3">AArc-Sl</strain>
    </source>
</reference>
<gene>
    <name evidence="2" type="ORF">AArcSl_2554</name>
</gene>
<keyword evidence="1" id="KW-0472">Membrane</keyword>
<protein>
    <submittedName>
        <fullName evidence="2">Zinc transporter, ZIP family</fullName>
    </submittedName>
</protein>
<feature type="transmembrane region" description="Helical" evidence="1">
    <location>
        <begin position="285"/>
        <end position="306"/>
    </location>
</feature>
<dbReference type="Proteomes" id="UP000263012">
    <property type="component" value="Chromosome"/>
</dbReference>
<sequence length="307" mass="32299">MALSRRVQHDEYPDWILAFGPFFVLAILVTAIYGVVSLVGVDWLAATETLDVLVVLTGIGFVAGILPVIVGMLWFPYFRRLDLGWIHAVLAFSAGILAYIAVEMALEAVGFAAEVPTPFVGESVAIGAVLVTVATMELASRWRSRKTASVSGDGLRVAYLVAIGLGLHSIGEGLAIGSAYVLGDVGLVALLTLGFIIHNVTEGPAVIAALAREQETPPLRHFAALGLLAGGGVILGGWIGSFVDSALVATLFFAIAFGAIVQVLWEMAELITSEVESLVTRRTSLGFVAGLAVLFLLEEVIVDGLLL</sequence>
<feature type="transmembrane region" description="Helical" evidence="1">
    <location>
        <begin position="157"/>
        <end position="181"/>
    </location>
</feature>
<dbReference type="AlphaFoldDB" id="A0A343TM52"/>
<proteinExistence type="predicted"/>
<keyword evidence="1" id="KW-0812">Transmembrane</keyword>
<accession>A0A343TM52</accession>
<feature type="transmembrane region" description="Helical" evidence="1">
    <location>
        <begin position="187"/>
        <end position="210"/>
    </location>
</feature>
<keyword evidence="3" id="KW-1185">Reference proteome</keyword>
<dbReference type="EMBL" id="CP025066">
    <property type="protein sequence ID" value="AUX10174.1"/>
    <property type="molecule type" value="Genomic_DNA"/>
</dbReference>
<evidence type="ECO:0000313" key="3">
    <source>
        <dbReference type="Proteomes" id="UP000263012"/>
    </source>
</evidence>
<feature type="transmembrane region" description="Helical" evidence="1">
    <location>
        <begin position="119"/>
        <end position="136"/>
    </location>
</feature>
<dbReference type="RefSeq" id="WP_119819988.1">
    <property type="nucleotide sequence ID" value="NZ_CP025066.1"/>
</dbReference>
<organism evidence="2 3">
    <name type="scientific">Halalkaliarchaeum desulfuricum</name>
    <dbReference type="NCBI Taxonomy" id="2055893"/>
    <lineage>
        <taxon>Archaea</taxon>
        <taxon>Methanobacteriati</taxon>
        <taxon>Methanobacteriota</taxon>
        <taxon>Stenosarchaea group</taxon>
        <taxon>Halobacteria</taxon>
        <taxon>Halobacteriales</taxon>
        <taxon>Haloferacaceae</taxon>
        <taxon>Halalkaliarchaeum</taxon>
    </lineage>
</organism>
<feature type="transmembrane region" description="Helical" evidence="1">
    <location>
        <begin position="12"/>
        <end position="33"/>
    </location>
</feature>
<dbReference type="KEGG" id="hdf:AArcSl_2554"/>